<name>X0ZAZ7_9ZZZZ</name>
<feature type="non-terminal residue" evidence="1">
    <location>
        <position position="1"/>
    </location>
</feature>
<accession>X0ZAZ7</accession>
<reference evidence="1" key="1">
    <citation type="journal article" date="2014" name="Front. Microbiol.">
        <title>High frequency of phylogenetically diverse reductive dehalogenase-homologous genes in deep subseafloor sedimentary metagenomes.</title>
        <authorList>
            <person name="Kawai M."/>
            <person name="Futagami T."/>
            <person name="Toyoda A."/>
            <person name="Takaki Y."/>
            <person name="Nishi S."/>
            <person name="Hori S."/>
            <person name="Arai W."/>
            <person name="Tsubouchi T."/>
            <person name="Morono Y."/>
            <person name="Uchiyama I."/>
            <person name="Ito T."/>
            <person name="Fujiyama A."/>
            <person name="Inagaki F."/>
            <person name="Takami H."/>
        </authorList>
    </citation>
    <scope>NUCLEOTIDE SEQUENCE</scope>
    <source>
        <strain evidence="1">Expedition CK06-06</strain>
    </source>
</reference>
<protein>
    <submittedName>
        <fullName evidence="1">Uncharacterized protein</fullName>
    </submittedName>
</protein>
<dbReference type="AlphaFoldDB" id="X0ZAZ7"/>
<organism evidence="1">
    <name type="scientific">marine sediment metagenome</name>
    <dbReference type="NCBI Taxonomy" id="412755"/>
    <lineage>
        <taxon>unclassified sequences</taxon>
        <taxon>metagenomes</taxon>
        <taxon>ecological metagenomes</taxon>
    </lineage>
</organism>
<proteinExistence type="predicted"/>
<sequence>DLDKREREGRECDLITAHRKALGRSPTCQFAGTYEV</sequence>
<dbReference type="EMBL" id="BARS01051452">
    <property type="protein sequence ID" value="GAG45556.1"/>
    <property type="molecule type" value="Genomic_DNA"/>
</dbReference>
<evidence type="ECO:0000313" key="1">
    <source>
        <dbReference type="EMBL" id="GAG45556.1"/>
    </source>
</evidence>
<comment type="caution">
    <text evidence="1">The sequence shown here is derived from an EMBL/GenBank/DDBJ whole genome shotgun (WGS) entry which is preliminary data.</text>
</comment>
<gene>
    <name evidence="1" type="ORF">S01H1_76644</name>
</gene>